<name>A0ABW7H035_9BURK</name>
<dbReference type="Proteomes" id="UP001606303">
    <property type="component" value="Unassembled WGS sequence"/>
</dbReference>
<dbReference type="RefSeq" id="WP_394385328.1">
    <property type="nucleotide sequence ID" value="NZ_JBIGIB010000003.1"/>
</dbReference>
<protein>
    <submittedName>
        <fullName evidence="3">Uncharacterized protein</fullName>
    </submittedName>
</protein>
<proteinExistence type="predicted"/>
<keyword evidence="2" id="KW-0732">Signal</keyword>
<organism evidence="3 4">
    <name type="scientific">Pelomonas baiyunensis</name>
    <dbReference type="NCBI Taxonomy" id="3299026"/>
    <lineage>
        <taxon>Bacteria</taxon>
        <taxon>Pseudomonadati</taxon>
        <taxon>Pseudomonadota</taxon>
        <taxon>Betaproteobacteria</taxon>
        <taxon>Burkholderiales</taxon>
        <taxon>Sphaerotilaceae</taxon>
        <taxon>Roseateles</taxon>
    </lineage>
</organism>
<evidence type="ECO:0000256" key="2">
    <source>
        <dbReference type="SAM" id="SignalP"/>
    </source>
</evidence>
<accession>A0ABW7H035</accession>
<feature type="signal peptide" evidence="2">
    <location>
        <begin position="1"/>
        <end position="22"/>
    </location>
</feature>
<feature type="region of interest" description="Disordered" evidence="1">
    <location>
        <begin position="64"/>
        <end position="86"/>
    </location>
</feature>
<evidence type="ECO:0000313" key="4">
    <source>
        <dbReference type="Proteomes" id="UP001606303"/>
    </source>
</evidence>
<reference evidence="3 4" key="1">
    <citation type="submission" date="2024-08" db="EMBL/GenBank/DDBJ databases">
        <authorList>
            <person name="Lu H."/>
        </authorList>
    </citation>
    <scope>NUCLEOTIDE SEQUENCE [LARGE SCALE GENOMIC DNA]</scope>
    <source>
        <strain evidence="3 4">BYS87W</strain>
    </source>
</reference>
<evidence type="ECO:0000256" key="1">
    <source>
        <dbReference type="SAM" id="MobiDB-lite"/>
    </source>
</evidence>
<sequence length="86" mass="8617">MSLRLASSLILAVSAATLPALAGTHAAAKAGVQQDKQKLAIDKAQLKADKAAGNKTAVAADKAAIQADKQQLDTDRAAGKGQTAGH</sequence>
<feature type="chain" id="PRO_5047228099" evidence="2">
    <location>
        <begin position="23"/>
        <end position="86"/>
    </location>
</feature>
<evidence type="ECO:0000313" key="3">
    <source>
        <dbReference type="EMBL" id="MFG6467601.1"/>
    </source>
</evidence>
<keyword evidence="4" id="KW-1185">Reference proteome</keyword>
<dbReference type="EMBL" id="JBIGIB010000003">
    <property type="protein sequence ID" value="MFG6467601.1"/>
    <property type="molecule type" value="Genomic_DNA"/>
</dbReference>
<gene>
    <name evidence="3" type="ORF">ACG01O_13335</name>
</gene>
<comment type="caution">
    <text evidence="3">The sequence shown here is derived from an EMBL/GenBank/DDBJ whole genome shotgun (WGS) entry which is preliminary data.</text>
</comment>